<evidence type="ECO:0000256" key="1">
    <source>
        <dbReference type="ARBA" id="ARBA00022723"/>
    </source>
</evidence>
<sequence>MYAPGITQELIDKAVAFHGHWCPGISRGIRAAAWVMENMGTAKDEEIVAVTETDMCAVDAIQALVGCTFGKGNLIFRDRGKVAFSFFRRSDGKKVRMVEKIRDDEISRRMKEIRKELTAQNLSEWIRTKLEIERERLRRKDMNFLLSAPFEDIFTLGEPSFDMPPMARRLPTIICEGCGEGVMASRIREVNGRRLCIDCAEKQA</sequence>
<dbReference type="PIRSF" id="PIRSF006578">
    <property type="entry name" value="FwdE"/>
    <property type="match status" value="1"/>
</dbReference>
<name>A0A921AVV6_9BACT</name>
<keyword evidence="2" id="KW-0863">Zinc-finger</keyword>
<evidence type="ECO:0000313" key="7">
    <source>
        <dbReference type="Proteomes" id="UP000698963"/>
    </source>
</evidence>
<dbReference type="Proteomes" id="UP000698963">
    <property type="component" value="Unassembled WGS sequence"/>
</dbReference>
<dbReference type="Gene3D" id="3.30.1330.130">
    <property type="match status" value="1"/>
</dbReference>
<dbReference type="SUPFAM" id="SSF143555">
    <property type="entry name" value="FwdE-like"/>
    <property type="match status" value="1"/>
</dbReference>
<dbReference type="PANTHER" id="PTHR39418">
    <property type="entry name" value="DEHYDROGENASE-RELATED"/>
    <property type="match status" value="1"/>
</dbReference>
<evidence type="ECO:0000259" key="5">
    <source>
        <dbReference type="Pfam" id="PF02663"/>
    </source>
</evidence>
<reference evidence="6" key="2">
    <citation type="submission" date="2021-09" db="EMBL/GenBank/DDBJ databases">
        <authorList>
            <person name="Gilroy R."/>
        </authorList>
    </citation>
    <scope>NUCLEOTIDE SEQUENCE</scope>
    <source>
        <strain evidence="6">ChiGjej2B2-19336</strain>
    </source>
</reference>
<dbReference type="InterPro" id="IPR053194">
    <property type="entry name" value="tRNA_methyltr_O"/>
</dbReference>
<dbReference type="Pfam" id="PF02663">
    <property type="entry name" value="FmdE"/>
    <property type="match status" value="1"/>
</dbReference>
<feature type="domain" description="Formylmethanofuran dehydrogenase subunit E" evidence="5">
    <location>
        <begin position="17"/>
        <end position="155"/>
    </location>
</feature>
<dbReference type="PANTHER" id="PTHR39418:SF1">
    <property type="entry name" value="DEHYDROGENASE"/>
    <property type="match status" value="1"/>
</dbReference>
<protein>
    <submittedName>
        <fullName evidence="6">FmdE family protein</fullName>
    </submittedName>
</protein>
<evidence type="ECO:0000256" key="2">
    <source>
        <dbReference type="ARBA" id="ARBA00022771"/>
    </source>
</evidence>
<gene>
    <name evidence="6" type="ORF">K8W16_05310</name>
</gene>
<feature type="domain" description="Zinc finger DksA/TraR C4-type" evidence="4">
    <location>
        <begin position="174"/>
        <end position="202"/>
    </location>
</feature>
<evidence type="ECO:0000259" key="4">
    <source>
        <dbReference type="Pfam" id="PF01258"/>
    </source>
</evidence>
<dbReference type="GO" id="GO:0008270">
    <property type="term" value="F:zinc ion binding"/>
    <property type="evidence" value="ECO:0007669"/>
    <property type="project" value="UniProtKB-KW"/>
</dbReference>
<keyword evidence="3" id="KW-0862">Zinc</keyword>
<evidence type="ECO:0000256" key="3">
    <source>
        <dbReference type="ARBA" id="ARBA00022833"/>
    </source>
</evidence>
<keyword evidence="1" id="KW-0479">Metal-binding</keyword>
<dbReference type="RefSeq" id="WP_304121837.1">
    <property type="nucleotide sequence ID" value="NZ_DYZA01000099.1"/>
</dbReference>
<dbReference type="Pfam" id="PF01258">
    <property type="entry name" value="zf-dskA_traR"/>
    <property type="match status" value="1"/>
</dbReference>
<dbReference type="InterPro" id="IPR003814">
    <property type="entry name" value="FmdEsu_dom"/>
</dbReference>
<dbReference type="EMBL" id="DYZA01000099">
    <property type="protein sequence ID" value="HJD97044.1"/>
    <property type="molecule type" value="Genomic_DNA"/>
</dbReference>
<organism evidence="6 7">
    <name type="scientific">Mailhella massiliensis</name>
    <dbReference type="NCBI Taxonomy" id="1903261"/>
    <lineage>
        <taxon>Bacteria</taxon>
        <taxon>Pseudomonadati</taxon>
        <taxon>Thermodesulfobacteriota</taxon>
        <taxon>Desulfovibrionia</taxon>
        <taxon>Desulfovibrionales</taxon>
        <taxon>Desulfovibrionaceae</taxon>
        <taxon>Mailhella</taxon>
    </lineage>
</organism>
<proteinExistence type="predicted"/>
<accession>A0A921AVV6</accession>
<dbReference type="InterPro" id="IPR000962">
    <property type="entry name" value="Znf_DskA_TraR"/>
</dbReference>
<dbReference type="AlphaFoldDB" id="A0A921AVV6"/>
<comment type="caution">
    <text evidence="6">The sequence shown here is derived from an EMBL/GenBank/DDBJ whole genome shotgun (WGS) entry which is preliminary data.</text>
</comment>
<dbReference type="InterPro" id="IPR026328">
    <property type="entry name" value="FmdE"/>
</dbReference>
<evidence type="ECO:0000313" key="6">
    <source>
        <dbReference type="EMBL" id="HJD97044.1"/>
    </source>
</evidence>
<reference evidence="6" key="1">
    <citation type="journal article" date="2021" name="PeerJ">
        <title>Extensive microbial diversity within the chicken gut microbiome revealed by metagenomics and culture.</title>
        <authorList>
            <person name="Gilroy R."/>
            <person name="Ravi A."/>
            <person name="Getino M."/>
            <person name="Pursley I."/>
            <person name="Horton D.L."/>
            <person name="Alikhan N.F."/>
            <person name="Baker D."/>
            <person name="Gharbi K."/>
            <person name="Hall N."/>
            <person name="Watson M."/>
            <person name="Adriaenssens E.M."/>
            <person name="Foster-Nyarko E."/>
            <person name="Jarju S."/>
            <person name="Secka A."/>
            <person name="Antonio M."/>
            <person name="Oren A."/>
            <person name="Chaudhuri R.R."/>
            <person name="La Ragione R."/>
            <person name="Hildebrand F."/>
            <person name="Pallen M.J."/>
        </authorList>
    </citation>
    <scope>NUCLEOTIDE SEQUENCE</scope>
    <source>
        <strain evidence="6">ChiGjej2B2-19336</strain>
    </source>
</reference>